<dbReference type="EMBL" id="NCKU01011858">
    <property type="protein sequence ID" value="RWS00293.1"/>
    <property type="molecule type" value="Genomic_DNA"/>
</dbReference>
<protein>
    <submittedName>
        <fullName evidence="4">Motile sperm domain-containing protein 2-like protein</fullName>
    </submittedName>
</protein>
<gene>
    <name evidence="4" type="ORF">B4U79_16838</name>
    <name evidence="3" type="ORF">B4U79_16895</name>
    <name evidence="2" type="ORF">B4U79_16896</name>
</gene>
<dbReference type="GO" id="GO:0012505">
    <property type="term" value="C:endomembrane system"/>
    <property type="evidence" value="ECO:0007669"/>
    <property type="project" value="TreeGrafter"/>
</dbReference>
<evidence type="ECO:0000259" key="1">
    <source>
        <dbReference type="PROSITE" id="PS50191"/>
    </source>
</evidence>
<evidence type="ECO:0000313" key="4">
    <source>
        <dbReference type="EMBL" id="RWS00653.1"/>
    </source>
</evidence>
<comment type="caution">
    <text evidence="4">The sequence shown here is derived from an EMBL/GenBank/DDBJ whole genome shotgun (WGS) entry which is preliminary data.</text>
</comment>
<dbReference type="OrthoDB" id="75724at2759"/>
<evidence type="ECO:0000313" key="5">
    <source>
        <dbReference type="Proteomes" id="UP000285301"/>
    </source>
</evidence>
<accession>A0A3S3RGU5</accession>
<keyword evidence="5" id="KW-1185">Reference proteome</keyword>
<dbReference type="GO" id="GO:0140284">
    <property type="term" value="C:endoplasmic reticulum-endosome membrane contact site"/>
    <property type="evidence" value="ECO:0007669"/>
    <property type="project" value="TreeGrafter"/>
</dbReference>
<sequence length="278" mass="32876">MSLSTELKLDNIQATLLRIHEANGELFDENDVFKIVKNKAYLNRFLQQQREDEEKTIKIVKETLEWRKRKCISQLSHSSFPREMYSVAHLFIHGTDHEGNVIVYTRGKYAIGIKEAIEPLERFFYFLCFKALEKGLMDGDKGWVLFNDLGGFSMKNFSLQHMIAIITSFKYLPSGLNKILIYRLPMLIKPFLKMCLPFMPHEWQNLVHIVEIDDIERMIPERYIPDFLRDSNSIHKLEHPPELKAFDDFTEQDLKIIGLKYEDKVKFKEFLLKLKNVK</sequence>
<dbReference type="AlphaFoldDB" id="A0A3S3RGU5"/>
<evidence type="ECO:0000313" key="3">
    <source>
        <dbReference type="EMBL" id="RWS00293.1"/>
    </source>
</evidence>
<organism evidence="4 5">
    <name type="scientific">Dinothrombium tinctorium</name>
    <dbReference type="NCBI Taxonomy" id="1965070"/>
    <lineage>
        <taxon>Eukaryota</taxon>
        <taxon>Metazoa</taxon>
        <taxon>Ecdysozoa</taxon>
        <taxon>Arthropoda</taxon>
        <taxon>Chelicerata</taxon>
        <taxon>Arachnida</taxon>
        <taxon>Acari</taxon>
        <taxon>Acariformes</taxon>
        <taxon>Trombidiformes</taxon>
        <taxon>Prostigmata</taxon>
        <taxon>Anystina</taxon>
        <taxon>Parasitengona</taxon>
        <taxon>Trombidioidea</taxon>
        <taxon>Trombidiidae</taxon>
        <taxon>Dinothrombium</taxon>
    </lineage>
</organism>
<dbReference type="InterPro" id="IPR053012">
    <property type="entry name" value="ER-organelle_contact"/>
</dbReference>
<dbReference type="SUPFAM" id="SSF52087">
    <property type="entry name" value="CRAL/TRIO domain"/>
    <property type="match status" value="1"/>
</dbReference>
<dbReference type="InterPro" id="IPR001251">
    <property type="entry name" value="CRAL-TRIO_dom"/>
</dbReference>
<dbReference type="Pfam" id="PF00650">
    <property type="entry name" value="CRAL_TRIO"/>
    <property type="match status" value="1"/>
</dbReference>
<proteinExistence type="predicted"/>
<name>A0A3S3RGU5_9ACAR</name>
<dbReference type="Proteomes" id="UP000285301">
    <property type="component" value="Unassembled WGS sequence"/>
</dbReference>
<reference evidence="4 5" key="1">
    <citation type="journal article" date="2018" name="Gigascience">
        <title>Genomes of trombidid mites reveal novel predicted allergens and laterally-transferred genes associated with secondary metabolism.</title>
        <authorList>
            <person name="Dong X."/>
            <person name="Chaisiri K."/>
            <person name="Xia D."/>
            <person name="Armstrong S.D."/>
            <person name="Fang Y."/>
            <person name="Donnelly M.J."/>
            <person name="Kadowaki T."/>
            <person name="McGarry J.W."/>
            <person name="Darby A.C."/>
            <person name="Makepeace B.L."/>
        </authorList>
    </citation>
    <scope>NUCLEOTIDE SEQUENCE [LARGE SCALE GENOMIC DNA]</scope>
    <source>
        <strain evidence="4">UoL-WK</strain>
    </source>
</reference>
<feature type="domain" description="CRAL-TRIO" evidence="1">
    <location>
        <begin position="80"/>
        <end position="236"/>
    </location>
</feature>
<dbReference type="PANTHER" id="PTHR46384">
    <property type="entry name" value="MOTILE SPERM DOMAIN-CONTAINING PROTEIN 2"/>
    <property type="match status" value="1"/>
</dbReference>
<dbReference type="EMBL" id="NCKU01010835">
    <property type="protein sequence ID" value="RWS00653.1"/>
    <property type="molecule type" value="Genomic_DNA"/>
</dbReference>
<dbReference type="CDD" id="cd00170">
    <property type="entry name" value="SEC14"/>
    <property type="match status" value="1"/>
</dbReference>
<dbReference type="InterPro" id="IPR036865">
    <property type="entry name" value="CRAL-TRIO_dom_sf"/>
</dbReference>
<dbReference type="PANTHER" id="PTHR46384:SF1">
    <property type="entry name" value="MOTILE SPERM DOMAIN-CONTAINING PROTEIN 2"/>
    <property type="match status" value="1"/>
</dbReference>
<dbReference type="SMART" id="SM00516">
    <property type="entry name" value="SEC14"/>
    <property type="match status" value="1"/>
</dbReference>
<evidence type="ECO:0000313" key="2">
    <source>
        <dbReference type="EMBL" id="RWS00292.1"/>
    </source>
</evidence>
<dbReference type="EMBL" id="NCKU01011861">
    <property type="protein sequence ID" value="RWS00292.1"/>
    <property type="molecule type" value="Genomic_DNA"/>
</dbReference>
<reference evidence="4" key="2">
    <citation type="submission" date="2018-11" db="EMBL/GenBank/DDBJ databases">
        <title>Trombidioid mite genomics.</title>
        <authorList>
            <person name="Dong X."/>
        </authorList>
    </citation>
    <scope>NUCLEOTIDE SEQUENCE</scope>
    <source>
        <strain evidence="4">UoL-WK</strain>
    </source>
</reference>
<dbReference type="Gene3D" id="3.40.525.10">
    <property type="entry name" value="CRAL-TRIO lipid binding domain"/>
    <property type="match status" value="1"/>
</dbReference>
<dbReference type="PROSITE" id="PS50191">
    <property type="entry name" value="CRAL_TRIO"/>
    <property type="match status" value="1"/>
</dbReference>